<dbReference type="Pfam" id="PF02410">
    <property type="entry name" value="RsfS"/>
    <property type="match status" value="1"/>
</dbReference>
<comment type="subcellular location">
    <subcellularLocation>
        <location evidence="2">Cytoplasm</location>
    </subcellularLocation>
</comment>
<dbReference type="OrthoDB" id="9793681at2"/>
<dbReference type="EMBL" id="JEOB01000002">
    <property type="protein sequence ID" value="EXM39375.1"/>
    <property type="molecule type" value="Genomic_DNA"/>
</dbReference>
<comment type="similarity">
    <text evidence="1 2">Belongs to the Iojap/RsfS family.</text>
</comment>
<dbReference type="InterPro" id="IPR043519">
    <property type="entry name" value="NT_sf"/>
</dbReference>
<accession>A0A011WQT3</accession>
<dbReference type="Gene3D" id="3.30.460.10">
    <property type="entry name" value="Beta Polymerase, domain 2"/>
    <property type="match status" value="1"/>
</dbReference>
<dbReference type="PATRIC" id="fig|1341156.4.peg.1506"/>
<evidence type="ECO:0000256" key="1">
    <source>
        <dbReference type="ARBA" id="ARBA00010574"/>
    </source>
</evidence>
<dbReference type="SUPFAM" id="SSF81301">
    <property type="entry name" value="Nucleotidyltransferase"/>
    <property type="match status" value="1"/>
</dbReference>
<dbReference type="GO" id="GO:0090071">
    <property type="term" value="P:negative regulation of ribosome biogenesis"/>
    <property type="evidence" value="ECO:0007669"/>
    <property type="project" value="UniProtKB-UniRule"/>
</dbReference>
<keyword evidence="4" id="KW-1185">Reference proteome</keyword>
<keyword evidence="2" id="KW-0963">Cytoplasm</keyword>
<gene>
    <name evidence="2" type="primary">rsfS</name>
    <name evidence="3" type="ORF">RASY3_05445</name>
</gene>
<dbReference type="PANTHER" id="PTHR21043:SF0">
    <property type="entry name" value="MITOCHONDRIAL ASSEMBLY OF RIBOSOMAL LARGE SUBUNIT PROTEIN 1"/>
    <property type="match status" value="1"/>
</dbReference>
<dbReference type="GO" id="GO:0043023">
    <property type="term" value="F:ribosomal large subunit binding"/>
    <property type="evidence" value="ECO:0007669"/>
    <property type="project" value="TreeGrafter"/>
</dbReference>
<dbReference type="PANTHER" id="PTHR21043">
    <property type="entry name" value="IOJAP SUPERFAMILY ORTHOLOG"/>
    <property type="match status" value="1"/>
</dbReference>
<comment type="function">
    <text evidence="2">Functions as a ribosomal silencing factor. Interacts with ribosomal protein uL14 (rplN), blocking formation of intersubunit bridge B8. Prevents association of the 30S and 50S ribosomal subunits and the formation of functional ribosomes, thus repressing translation.</text>
</comment>
<dbReference type="GO" id="GO:0017148">
    <property type="term" value="P:negative regulation of translation"/>
    <property type="evidence" value="ECO:0007669"/>
    <property type="project" value="UniProtKB-UniRule"/>
</dbReference>
<keyword evidence="2" id="KW-0678">Repressor</keyword>
<comment type="subunit">
    <text evidence="2">Interacts with ribosomal protein uL14 (rplN).</text>
</comment>
<dbReference type="InterPro" id="IPR004394">
    <property type="entry name" value="Iojap/RsfS/C7orf30"/>
</dbReference>
<dbReference type="GO" id="GO:0005737">
    <property type="term" value="C:cytoplasm"/>
    <property type="evidence" value="ECO:0007669"/>
    <property type="project" value="UniProtKB-SubCell"/>
</dbReference>
<dbReference type="NCBIfam" id="TIGR00090">
    <property type="entry name" value="rsfS_iojap_ybeB"/>
    <property type="match status" value="1"/>
</dbReference>
<evidence type="ECO:0000313" key="3">
    <source>
        <dbReference type="EMBL" id="EXM39375.1"/>
    </source>
</evidence>
<organism evidence="3 4">
    <name type="scientific">Ruminococcus albus SY3</name>
    <dbReference type="NCBI Taxonomy" id="1341156"/>
    <lineage>
        <taxon>Bacteria</taxon>
        <taxon>Bacillati</taxon>
        <taxon>Bacillota</taxon>
        <taxon>Clostridia</taxon>
        <taxon>Eubacteriales</taxon>
        <taxon>Oscillospiraceae</taxon>
        <taxon>Ruminococcus</taxon>
    </lineage>
</organism>
<protein>
    <recommendedName>
        <fullName evidence="2">Ribosomal silencing factor RsfS</fullName>
    </recommendedName>
</protein>
<proteinExistence type="inferred from homology"/>
<dbReference type="Proteomes" id="UP000021369">
    <property type="component" value="Unassembled WGS sequence"/>
</dbReference>
<evidence type="ECO:0000256" key="2">
    <source>
        <dbReference type="HAMAP-Rule" id="MF_01477"/>
    </source>
</evidence>
<dbReference type="GO" id="GO:0042256">
    <property type="term" value="P:cytosolic ribosome assembly"/>
    <property type="evidence" value="ECO:0007669"/>
    <property type="project" value="UniProtKB-UniRule"/>
</dbReference>
<keyword evidence="2" id="KW-0810">Translation regulation</keyword>
<evidence type="ECO:0000313" key="4">
    <source>
        <dbReference type="Proteomes" id="UP000021369"/>
    </source>
</evidence>
<name>A0A011WQT3_RUMAL</name>
<dbReference type="HAMAP" id="MF_01477">
    <property type="entry name" value="Iojap_RsfS"/>
    <property type="match status" value="1"/>
</dbReference>
<comment type="caution">
    <text evidence="3">The sequence shown here is derived from an EMBL/GenBank/DDBJ whole genome shotgun (WGS) entry which is preliminary data.</text>
</comment>
<dbReference type="AlphaFoldDB" id="A0A011WQT3"/>
<dbReference type="RefSeq" id="WP_024857878.1">
    <property type="nucleotide sequence ID" value="NZ_JEOB01000002.1"/>
</dbReference>
<reference evidence="3 4" key="1">
    <citation type="submission" date="2013-06" db="EMBL/GenBank/DDBJ databases">
        <title>Rumen cellulosomics: divergent fiber-degrading strategies revealed by comparative genome-wide analysis of six Ruminococcal strains.</title>
        <authorList>
            <person name="Dassa B."/>
            <person name="Borovok I."/>
            <person name="Lamed R."/>
            <person name="Flint H."/>
            <person name="Yeoman C.J."/>
            <person name="White B."/>
            <person name="Bayer E.A."/>
        </authorList>
    </citation>
    <scope>NUCLEOTIDE SEQUENCE [LARGE SCALE GENOMIC DNA]</scope>
    <source>
        <strain evidence="3 4">SY3</strain>
    </source>
</reference>
<sequence>MAELTTEQKLEIIVKALDSKRGEDIQAIGIGDLTILADYFIIANGGSTVQTKAMAEEVEFKLSQEGIEPHHTEGYGPNNWIVLDYRDIVVHVFNKETRDQYKLERLWTDGKEVDISKFVTKEA</sequence>